<dbReference type="AlphaFoldDB" id="A0AAX3J3U4"/>
<dbReference type="InterPro" id="IPR024408">
    <property type="entry name" value="Muramidase"/>
</dbReference>
<dbReference type="Pfam" id="PF11860">
    <property type="entry name" value="Muramidase"/>
    <property type="match status" value="1"/>
</dbReference>
<proteinExistence type="predicted"/>
<organism evidence="2 3">
    <name type="scientific">Pantoea brenneri</name>
    <dbReference type="NCBI Taxonomy" id="472694"/>
    <lineage>
        <taxon>Bacteria</taxon>
        <taxon>Pseudomonadati</taxon>
        <taxon>Pseudomonadota</taxon>
        <taxon>Gammaproteobacteria</taxon>
        <taxon>Enterobacterales</taxon>
        <taxon>Erwiniaceae</taxon>
        <taxon>Pantoea</taxon>
    </lineage>
</organism>
<accession>A0AAX3J3U4</accession>
<evidence type="ECO:0000313" key="2">
    <source>
        <dbReference type="EMBL" id="VXB52528.1"/>
    </source>
</evidence>
<reference evidence="2 3" key="1">
    <citation type="submission" date="2019-10" db="EMBL/GenBank/DDBJ databases">
        <authorList>
            <person name="Karimi E."/>
        </authorList>
    </citation>
    <scope>NUCLEOTIDE SEQUENCE [LARGE SCALE GENOMIC DNA]</scope>
    <source>
        <strain evidence="2">Pantoea sp. 111</strain>
    </source>
</reference>
<name>A0AAX3J3U4_9GAMM</name>
<dbReference type="EMBL" id="CABWMH010000007">
    <property type="protein sequence ID" value="VXB52528.1"/>
    <property type="molecule type" value="Genomic_DNA"/>
</dbReference>
<comment type="caution">
    <text evidence="2">The sequence shown here is derived from an EMBL/GenBank/DDBJ whole genome shotgun (WGS) entry which is preliminary data.</text>
</comment>
<feature type="domain" description="N-acetylmuramidase" evidence="1">
    <location>
        <begin position="1"/>
        <end position="78"/>
    </location>
</feature>
<protein>
    <recommendedName>
        <fullName evidence="1">N-acetylmuramidase domain-containing protein</fullName>
    </recommendedName>
</protein>
<evidence type="ECO:0000259" key="1">
    <source>
        <dbReference type="Pfam" id="PF11860"/>
    </source>
</evidence>
<evidence type="ECO:0000313" key="3">
    <source>
        <dbReference type="Proteomes" id="UP000433737"/>
    </source>
</evidence>
<sequence length="81" mass="9230">MGYHWKALGYPSLQDFVNAMYKGESAQLDAFIRFIMADQVLVAALRDKNWAKFARRYNGPAYATNRYDVKMAAAYDRLAAA</sequence>
<gene>
    <name evidence="2" type="ORF">PANT111_150161</name>
</gene>
<dbReference type="Proteomes" id="UP000433737">
    <property type="component" value="Unassembled WGS sequence"/>
</dbReference>